<evidence type="ECO:0000313" key="3">
    <source>
        <dbReference type="Proteomes" id="UP001054837"/>
    </source>
</evidence>
<evidence type="ECO:0000256" key="1">
    <source>
        <dbReference type="SAM" id="MobiDB-lite"/>
    </source>
</evidence>
<gene>
    <name evidence="2" type="ORF">CDAR_622121</name>
</gene>
<dbReference type="AlphaFoldDB" id="A0AAV4RXU0"/>
<proteinExistence type="predicted"/>
<organism evidence="2 3">
    <name type="scientific">Caerostris darwini</name>
    <dbReference type="NCBI Taxonomy" id="1538125"/>
    <lineage>
        <taxon>Eukaryota</taxon>
        <taxon>Metazoa</taxon>
        <taxon>Ecdysozoa</taxon>
        <taxon>Arthropoda</taxon>
        <taxon>Chelicerata</taxon>
        <taxon>Arachnida</taxon>
        <taxon>Araneae</taxon>
        <taxon>Araneomorphae</taxon>
        <taxon>Entelegynae</taxon>
        <taxon>Araneoidea</taxon>
        <taxon>Araneidae</taxon>
        <taxon>Caerostris</taxon>
    </lineage>
</organism>
<protein>
    <submittedName>
        <fullName evidence="2">Uncharacterized protein</fullName>
    </submittedName>
</protein>
<dbReference type="Proteomes" id="UP001054837">
    <property type="component" value="Unassembled WGS sequence"/>
</dbReference>
<evidence type="ECO:0000313" key="2">
    <source>
        <dbReference type="EMBL" id="GIY25919.1"/>
    </source>
</evidence>
<comment type="caution">
    <text evidence="2">The sequence shown here is derived from an EMBL/GenBank/DDBJ whole genome shotgun (WGS) entry which is preliminary data.</text>
</comment>
<feature type="region of interest" description="Disordered" evidence="1">
    <location>
        <begin position="42"/>
        <end position="69"/>
    </location>
</feature>
<accession>A0AAV4RXU0</accession>
<sequence>MLECYIEVPTSNHSPETLVSLFISSTAKKNSFTHPQIHFLPSSHKKFPPKQPLQKHVTSRLNKPDGAGTKQKQSCFCFGCFIFYCGHTLPDCVLPNPFYSSYKLIPIADPSSKRRGGTDYLFRGGGCAQLLVPNYFVTELKA</sequence>
<reference evidence="2 3" key="1">
    <citation type="submission" date="2021-06" db="EMBL/GenBank/DDBJ databases">
        <title>Caerostris darwini draft genome.</title>
        <authorList>
            <person name="Kono N."/>
            <person name="Arakawa K."/>
        </authorList>
    </citation>
    <scope>NUCLEOTIDE SEQUENCE [LARGE SCALE GENOMIC DNA]</scope>
</reference>
<keyword evidence="3" id="KW-1185">Reference proteome</keyword>
<dbReference type="EMBL" id="BPLQ01006871">
    <property type="protein sequence ID" value="GIY25919.1"/>
    <property type="molecule type" value="Genomic_DNA"/>
</dbReference>
<name>A0AAV4RXU0_9ARAC</name>